<keyword evidence="2" id="KW-0238">DNA-binding</keyword>
<keyword evidence="7" id="KW-1185">Reference proteome</keyword>
<name>A0A192B193_9BURK</name>
<evidence type="ECO:0000313" key="6">
    <source>
        <dbReference type="EMBL" id="ANJ87084.1"/>
    </source>
</evidence>
<evidence type="ECO:0000256" key="2">
    <source>
        <dbReference type="ARBA" id="ARBA00023125"/>
    </source>
</evidence>
<dbReference type="EMBL" id="CP011253">
    <property type="protein sequence ID" value="ANJ87084.1"/>
    <property type="molecule type" value="Genomic_DNA"/>
</dbReference>
<protein>
    <submittedName>
        <fullName evidence="6">Transcriptional regulator</fullName>
    </submittedName>
</protein>
<dbReference type="GO" id="GO:0003677">
    <property type="term" value="F:DNA binding"/>
    <property type="evidence" value="ECO:0007669"/>
    <property type="project" value="UniProtKB-KW"/>
</dbReference>
<evidence type="ECO:0000256" key="3">
    <source>
        <dbReference type="ARBA" id="ARBA00023163"/>
    </source>
</evidence>
<dbReference type="PANTHER" id="PTHR43537:SF44">
    <property type="entry name" value="GNTR FAMILY REGULATORY PROTEIN"/>
    <property type="match status" value="1"/>
</dbReference>
<dbReference type="SMART" id="SM00895">
    <property type="entry name" value="FCD"/>
    <property type="match status" value="1"/>
</dbReference>
<dbReference type="InterPro" id="IPR036388">
    <property type="entry name" value="WH-like_DNA-bd_sf"/>
</dbReference>
<dbReference type="Pfam" id="PF07729">
    <property type="entry name" value="FCD"/>
    <property type="match status" value="1"/>
</dbReference>
<dbReference type="InterPro" id="IPR036390">
    <property type="entry name" value="WH_DNA-bd_sf"/>
</dbReference>
<dbReference type="PANTHER" id="PTHR43537">
    <property type="entry name" value="TRANSCRIPTIONAL REGULATOR, GNTR FAMILY"/>
    <property type="match status" value="1"/>
</dbReference>
<dbReference type="InterPro" id="IPR008920">
    <property type="entry name" value="TF_FadR/GntR_C"/>
</dbReference>
<gene>
    <name evidence="6" type="ORF">MB84_26270</name>
</gene>
<dbReference type="InterPro" id="IPR000524">
    <property type="entry name" value="Tscrpt_reg_HTH_GntR"/>
</dbReference>
<dbReference type="PROSITE" id="PS50949">
    <property type="entry name" value="HTH_GNTR"/>
    <property type="match status" value="1"/>
</dbReference>
<sequence>MNQTQRTPALSESAYSAIRHLIVSGEIRAGEALSERALSERFGISRTPVREAIRALANDGLLEIVPMRGTFVRQLSVRDLSEIHEVRLALEGMAAWLAAQKGVTPALEEVAVRLRALDAQGTDGIELDVDITQRVGWQFHEAMFAAADNVRLTETYHALRTQNGLALQRIPHYDAERTRTAVREHLAIFDAIAAGRPEAAQRHVWDHLTHAMQARLQALVPPAAPSAVPAAQSAGAPAAAPAGKSRKR</sequence>
<evidence type="ECO:0000313" key="7">
    <source>
        <dbReference type="Proteomes" id="UP000035050"/>
    </source>
</evidence>
<reference evidence="6" key="1">
    <citation type="submission" date="2016-06" db="EMBL/GenBank/DDBJ databases">
        <title>Pandoraea oxalativorans DSM 23570 Genome Sequencing.</title>
        <authorList>
            <person name="Ee R."/>
            <person name="Lim Y.-L."/>
            <person name="Yong D."/>
            <person name="Yin W.-F."/>
            <person name="Chan K.-G."/>
        </authorList>
    </citation>
    <scope>NUCLEOTIDE SEQUENCE</scope>
    <source>
        <strain evidence="6">DSM 23570</strain>
    </source>
</reference>
<accession>A0A192B193</accession>
<dbReference type="CDD" id="cd07377">
    <property type="entry name" value="WHTH_GntR"/>
    <property type="match status" value="1"/>
</dbReference>
<dbReference type="SUPFAM" id="SSF46785">
    <property type="entry name" value="Winged helix' DNA-binding domain"/>
    <property type="match status" value="1"/>
</dbReference>
<dbReference type="GO" id="GO:0003700">
    <property type="term" value="F:DNA-binding transcription factor activity"/>
    <property type="evidence" value="ECO:0007669"/>
    <property type="project" value="InterPro"/>
</dbReference>
<evidence type="ECO:0000256" key="4">
    <source>
        <dbReference type="SAM" id="MobiDB-lite"/>
    </source>
</evidence>
<evidence type="ECO:0000256" key="1">
    <source>
        <dbReference type="ARBA" id="ARBA00023015"/>
    </source>
</evidence>
<dbReference type="Proteomes" id="UP000035050">
    <property type="component" value="Chromosome"/>
</dbReference>
<dbReference type="SUPFAM" id="SSF48008">
    <property type="entry name" value="GntR ligand-binding domain-like"/>
    <property type="match status" value="1"/>
</dbReference>
<dbReference type="AlphaFoldDB" id="A0A192B193"/>
<dbReference type="SMART" id="SM00345">
    <property type="entry name" value="HTH_GNTR"/>
    <property type="match status" value="1"/>
</dbReference>
<dbReference type="InterPro" id="IPR011711">
    <property type="entry name" value="GntR_C"/>
</dbReference>
<keyword evidence="1" id="KW-0805">Transcription regulation</keyword>
<feature type="region of interest" description="Disordered" evidence="4">
    <location>
        <begin position="225"/>
        <end position="248"/>
    </location>
</feature>
<evidence type="ECO:0000259" key="5">
    <source>
        <dbReference type="PROSITE" id="PS50949"/>
    </source>
</evidence>
<keyword evidence="3" id="KW-0804">Transcription</keyword>
<dbReference type="Gene3D" id="1.10.10.10">
    <property type="entry name" value="Winged helix-like DNA-binding domain superfamily/Winged helix DNA-binding domain"/>
    <property type="match status" value="1"/>
</dbReference>
<dbReference type="RefSeq" id="WP_065225762.1">
    <property type="nucleotide sequence ID" value="NZ_CP011253.3"/>
</dbReference>
<dbReference type="Gene3D" id="1.20.120.530">
    <property type="entry name" value="GntR ligand-binding domain-like"/>
    <property type="match status" value="1"/>
</dbReference>
<dbReference type="KEGG" id="pox:MB84_26270"/>
<dbReference type="Pfam" id="PF00392">
    <property type="entry name" value="GntR"/>
    <property type="match status" value="1"/>
</dbReference>
<dbReference type="OrthoDB" id="6536663at2"/>
<dbReference type="PRINTS" id="PR00035">
    <property type="entry name" value="HTHGNTR"/>
</dbReference>
<organism evidence="6 7">
    <name type="scientific">Pandoraea oxalativorans</name>
    <dbReference type="NCBI Taxonomy" id="573737"/>
    <lineage>
        <taxon>Bacteria</taxon>
        <taxon>Pseudomonadati</taxon>
        <taxon>Pseudomonadota</taxon>
        <taxon>Betaproteobacteria</taxon>
        <taxon>Burkholderiales</taxon>
        <taxon>Burkholderiaceae</taxon>
        <taxon>Pandoraea</taxon>
    </lineage>
</organism>
<proteinExistence type="predicted"/>
<feature type="domain" description="HTH gntR-type" evidence="5">
    <location>
        <begin position="8"/>
        <end position="75"/>
    </location>
</feature>